<dbReference type="UniPathway" id="UPA00028">
    <property type="reaction ID" value="UER00004"/>
</dbReference>
<evidence type="ECO:0000256" key="8">
    <source>
        <dbReference type="ARBA" id="ARBA00032024"/>
    </source>
</evidence>
<sequence length="315" mass="35148">MNILIYGIGGVGGYFGAKLAITKHHITFIARGAHLEAIKKNGITVKSILGDFHSRPGLATDDLKKIPAPDLVIFGVKSWQLAEAAKNLKPYVKSETIFLPLQNGVKNSEILMEFFPQNQILGGLCNLISFIESPGVIRHSAFNPGITFGELNNIKTSRIQMISDLFEEAGIKHLIADDIHREIWKKFLFICTISGLGGLTRVPIGAMRESEYLYEMMQKTAHEIVLLAQAKGINLDQNDVSRVFRIINDQDPESTASTQRDLMEGRPSELETFNGYVVQEARKENIAVPVNTLIYECLLPMEKRARKISAVKNRK</sequence>
<dbReference type="EMBL" id="CP028136">
    <property type="protein sequence ID" value="AVR47079.1"/>
    <property type="molecule type" value="Genomic_DNA"/>
</dbReference>
<evidence type="ECO:0000256" key="4">
    <source>
        <dbReference type="ARBA" id="ARBA00013014"/>
    </source>
</evidence>
<comment type="catalytic activity">
    <reaction evidence="9 10">
        <text>(R)-pantoate + NADP(+) = 2-dehydropantoate + NADPH + H(+)</text>
        <dbReference type="Rhea" id="RHEA:16233"/>
        <dbReference type="ChEBI" id="CHEBI:11561"/>
        <dbReference type="ChEBI" id="CHEBI:15378"/>
        <dbReference type="ChEBI" id="CHEBI:15980"/>
        <dbReference type="ChEBI" id="CHEBI:57783"/>
        <dbReference type="ChEBI" id="CHEBI:58349"/>
        <dbReference type="EC" id="1.1.1.169"/>
    </reaction>
</comment>
<reference evidence="14" key="1">
    <citation type="submission" date="2018-03" db="EMBL/GenBank/DDBJ databases">
        <title>Gramella fulva sp. nov., isolated from a dry surface of tidal flat.</title>
        <authorList>
            <person name="Hwang S.H."/>
            <person name="Hwang W.M."/>
            <person name="Kang K."/>
            <person name="Ahn T.-Y."/>
        </authorList>
    </citation>
    <scope>NUCLEOTIDE SEQUENCE [LARGE SCALE GENOMIC DNA]</scope>
    <source>
        <strain evidence="14">SH35</strain>
    </source>
</reference>
<dbReference type="InterPro" id="IPR013752">
    <property type="entry name" value="KPA_reductase"/>
</dbReference>
<dbReference type="InterPro" id="IPR003710">
    <property type="entry name" value="ApbA"/>
</dbReference>
<dbReference type="EC" id="1.1.1.169" evidence="4 10"/>
<dbReference type="Pfam" id="PF08546">
    <property type="entry name" value="ApbA_C"/>
    <property type="match status" value="1"/>
</dbReference>
<dbReference type="InterPro" id="IPR013332">
    <property type="entry name" value="KPR_N"/>
</dbReference>
<dbReference type="RefSeq" id="WP_107013849.1">
    <property type="nucleotide sequence ID" value="NZ_CP028136.1"/>
</dbReference>
<feature type="domain" description="Ketopantoate reductase C-terminal" evidence="12">
    <location>
        <begin position="178"/>
        <end position="299"/>
    </location>
</feature>
<evidence type="ECO:0000256" key="5">
    <source>
        <dbReference type="ARBA" id="ARBA00019465"/>
    </source>
</evidence>
<evidence type="ECO:0000256" key="6">
    <source>
        <dbReference type="ARBA" id="ARBA00022857"/>
    </source>
</evidence>
<dbReference type="SUPFAM" id="SSF51735">
    <property type="entry name" value="NAD(P)-binding Rossmann-fold domains"/>
    <property type="match status" value="1"/>
</dbReference>
<proteinExistence type="inferred from homology"/>
<evidence type="ECO:0000313" key="13">
    <source>
        <dbReference type="EMBL" id="AVR47079.1"/>
    </source>
</evidence>
<dbReference type="GO" id="GO:0015940">
    <property type="term" value="P:pantothenate biosynthetic process"/>
    <property type="evidence" value="ECO:0007669"/>
    <property type="project" value="UniProtKB-UniPathway"/>
</dbReference>
<evidence type="ECO:0000259" key="12">
    <source>
        <dbReference type="Pfam" id="PF08546"/>
    </source>
</evidence>
<evidence type="ECO:0000256" key="7">
    <source>
        <dbReference type="ARBA" id="ARBA00023002"/>
    </source>
</evidence>
<dbReference type="GO" id="GO:0005737">
    <property type="term" value="C:cytoplasm"/>
    <property type="evidence" value="ECO:0007669"/>
    <property type="project" value="TreeGrafter"/>
</dbReference>
<dbReference type="OrthoDB" id="9796561at2"/>
<evidence type="ECO:0000256" key="10">
    <source>
        <dbReference type="RuleBase" id="RU362068"/>
    </source>
</evidence>
<dbReference type="SUPFAM" id="SSF48179">
    <property type="entry name" value="6-phosphogluconate dehydrogenase C-terminal domain-like"/>
    <property type="match status" value="1"/>
</dbReference>
<comment type="function">
    <text evidence="1 10">Catalyzes the NADPH-dependent reduction of ketopantoate into pantoic acid.</text>
</comment>
<protein>
    <recommendedName>
        <fullName evidence="5 10">2-dehydropantoate 2-reductase</fullName>
        <ecNumber evidence="4 10">1.1.1.169</ecNumber>
    </recommendedName>
    <alternativeName>
        <fullName evidence="8 10">Ketopantoate reductase</fullName>
    </alternativeName>
</protein>
<dbReference type="Gene3D" id="1.10.1040.10">
    <property type="entry name" value="N-(1-d-carboxylethyl)-l-norvaline Dehydrogenase, domain 2"/>
    <property type="match status" value="1"/>
</dbReference>
<comment type="similarity">
    <text evidence="3 10">Belongs to the ketopantoate reductase family.</text>
</comment>
<keyword evidence="7 10" id="KW-0560">Oxidoreductase</keyword>
<dbReference type="PANTHER" id="PTHR21708:SF26">
    <property type="entry name" value="2-DEHYDROPANTOATE 2-REDUCTASE"/>
    <property type="match status" value="1"/>
</dbReference>
<dbReference type="KEGG" id="grs:C7S20_18510"/>
<dbReference type="Gene3D" id="3.40.50.720">
    <property type="entry name" value="NAD(P)-binding Rossmann-like Domain"/>
    <property type="match status" value="1"/>
</dbReference>
<gene>
    <name evidence="13" type="ORF">C7S20_18510</name>
</gene>
<dbReference type="InterPro" id="IPR051402">
    <property type="entry name" value="KPR-Related"/>
</dbReference>
<name>A0A2R3Z9Z4_9FLAO</name>
<feature type="domain" description="Ketopantoate reductase N-terminal" evidence="11">
    <location>
        <begin position="3"/>
        <end position="152"/>
    </location>
</feature>
<dbReference type="GO" id="GO:0008677">
    <property type="term" value="F:2-dehydropantoate 2-reductase activity"/>
    <property type="evidence" value="ECO:0007669"/>
    <property type="project" value="UniProtKB-EC"/>
</dbReference>
<evidence type="ECO:0000256" key="2">
    <source>
        <dbReference type="ARBA" id="ARBA00004994"/>
    </source>
</evidence>
<evidence type="ECO:0000313" key="14">
    <source>
        <dbReference type="Proteomes" id="UP000241507"/>
    </source>
</evidence>
<dbReference type="InterPro" id="IPR008927">
    <property type="entry name" value="6-PGluconate_DH-like_C_sf"/>
</dbReference>
<dbReference type="PANTHER" id="PTHR21708">
    <property type="entry name" value="PROBABLE 2-DEHYDROPANTOATE 2-REDUCTASE"/>
    <property type="match status" value="1"/>
</dbReference>
<organism evidence="13 14">
    <name type="scientific">Christiangramia fulva</name>
    <dbReference type="NCBI Taxonomy" id="2126553"/>
    <lineage>
        <taxon>Bacteria</taxon>
        <taxon>Pseudomonadati</taxon>
        <taxon>Bacteroidota</taxon>
        <taxon>Flavobacteriia</taxon>
        <taxon>Flavobacteriales</taxon>
        <taxon>Flavobacteriaceae</taxon>
        <taxon>Christiangramia</taxon>
    </lineage>
</organism>
<evidence type="ECO:0000259" key="11">
    <source>
        <dbReference type="Pfam" id="PF02558"/>
    </source>
</evidence>
<evidence type="ECO:0000256" key="1">
    <source>
        <dbReference type="ARBA" id="ARBA00002919"/>
    </source>
</evidence>
<dbReference type="AlphaFoldDB" id="A0A2R3Z9Z4"/>
<dbReference type="Proteomes" id="UP000241507">
    <property type="component" value="Chromosome"/>
</dbReference>
<comment type="pathway">
    <text evidence="2 10">Cofactor biosynthesis; (R)-pantothenate biosynthesis; (R)-pantoate from 3-methyl-2-oxobutanoate: step 2/2.</text>
</comment>
<evidence type="ECO:0000256" key="3">
    <source>
        <dbReference type="ARBA" id="ARBA00007870"/>
    </source>
</evidence>
<keyword evidence="14" id="KW-1185">Reference proteome</keyword>
<dbReference type="FunFam" id="1.10.1040.10:FF:000017">
    <property type="entry name" value="2-dehydropantoate 2-reductase"/>
    <property type="match status" value="1"/>
</dbReference>
<keyword evidence="6 10" id="KW-0521">NADP</keyword>
<dbReference type="InterPro" id="IPR036291">
    <property type="entry name" value="NAD(P)-bd_dom_sf"/>
</dbReference>
<evidence type="ECO:0000256" key="9">
    <source>
        <dbReference type="ARBA" id="ARBA00048793"/>
    </source>
</evidence>
<dbReference type="FunFam" id="3.40.50.720:FF:000307">
    <property type="entry name" value="2-dehydropantoate 2-reductase"/>
    <property type="match status" value="1"/>
</dbReference>
<dbReference type="InterPro" id="IPR013328">
    <property type="entry name" value="6PGD_dom2"/>
</dbReference>
<keyword evidence="10" id="KW-0566">Pantothenate biosynthesis</keyword>
<dbReference type="NCBIfam" id="TIGR00745">
    <property type="entry name" value="apbA_panE"/>
    <property type="match status" value="1"/>
</dbReference>
<accession>A0A2R3Z9Z4</accession>
<dbReference type="Pfam" id="PF02558">
    <property type="entry name" value="ApbA"/>
    <property type="match status" value="1"/>
</dbReference>